<evidence type="ECO:0000313" key="6">
    <source>
        <dbReference type="EMBL" id="KAK0662074.1"/>
    </source>
</evidence>
<dbReference type="PANTHER" id="PTHR32325:SF4">
    <property type="entry name" value="TRYPTOPHANASE"/>
    <property type="match status" value="1"/>
</dbReference>
<protein>
    <submittedName>
        <fullName evidence="6">Tryptophanase</fullName>
    </submittedName>
</protein>
<dbReference type="InterPro" id="IPR033964">
    <property type="entry name" value="ABBA"/>
</dbReference>
<proteinExistence type="inferred from homology"/>
<dbReference type="AlphaFoldDB" id="A0AA40D6J6"/>
<comment type="cofactor">
    <cofactor evidence="1">
        <name>pyridoxal 5'-phosphate</name>
        <dbReference type="ChEBI" id="CHEBI:597326"/>
    </cofactor>
</comment>
<dbReference type="InterPro" id="IPR015422">
    <property type="entry name" value="PyrdxlP-dep_Trfase_small"/>
</dbReference>
<dbReference type="EMBL" id="JAULSY010000144">
    <property type="protein sequence ID" value="KAK0662074.1"/>
    <property type="molecule type" value="Genomic_DNA"/>
</dbReference>
<feature type="domain" description="Aromatic amino acid beta-eliminating lyase/threonine aldolase" evidence="5">
    <location>
        <begin position="49"/>
        <end position="495"/>
    </location>
</feature>
<keyword evidence="4" id="KW-0663">Pyridoxal phosphate</keyword>
<gene>
    <name evidence="6" type="ORF">QBC41DRAFT_359711</name>
</gene>
<accession>A0AA40D6J6</accession>
<sequence>MSTFIPRPPAHAALVVRSLPSASAEERQQILEDVEYNVFAFPAGLLTCDFLSDSGTSAMTDVQWAALMRGDESYGRNWGYYCLLDAFRDIFERGHNRHHIMERVLAGKTDVEFYQTKLLVSSQGGFVNGGRYQLERPNFFILPQGRCAETLLFSIMSSMIAEGYGSHPEHGKPTTIISNGFFDTTGANAAVAGFQLQTFTQPGLTDPFPSELIGVKNNFKGNLDLAATKLYLEGHPGKVSMILVTITNNWAAAQPVSMANIRGAAALARDYSIPLFLDACRFAENAYFIQKYEDGYADKSIADIVQEMFSYAEGFTISLKKDGLANMGGVLCFRDQGMFAQRYEGIGMLLKERQILCYGNDSYGGMSGRDLMAASAGLYQVTDQAYLCNRITQVQSFAQKLQANDIAVLSPPGGHAVYLDMDHFFFGCNRKLEDFAAVGFTLELIKKYGIRAAEAGPFGWAYDLKPVEERAKIPNLVRFAVPRHVYSDEHIDYTVAAIKDLYERRHTVPNAVITRGKHMKLRHFSAGLKPVPVDQAITDSFLGEASRQLGHLSTAVGQDAAAGEELTKALALVAGDWGKTPVPAQLDSTGWISGVSNDGSAVEYSVSIDQASGKAELRFLTEAQPKDNSWEHLVQAALRANKDIEKCYPSISLERFDAIRDLFLTPSPPRDVKLAAWHSCAFSASEGPQWKIYLDPSAAGEEKATQTAREAFSRLGLESGWQLIEGILGPNDRVIYFSLDLASNKEEARVKVYIAHGGGDATSRAVVAEVAQKHASICPDADAFEIQRFFAAMAGGEFGGENKSSGRKSLISCFAFSGKTGERPVGTVHFPVDAYVADDAEVKRRVDRYLVDVGASVAARGRYAMVLAAAQRRPLCEGRGIHAWVSLKQGAGGKRENTLYLCPEMFGPRGPF</sequence>
<dbReference type="InterPro" id="IPR001597">
    <property type="entry name" value="ArAA_b-elim_lyase/Thr_aldolase"/>
</dbReference>
<dbReference type="PANTHER" id="PTHR32325">
    <property type="entry name" value="BETA-ELIMINATING LYASE-LIKE PROTEIN-RELATED"/>
    <property type="match status" value="1"/>
</dbReference>
<dbReference type="Proteomes" id="UP001174997">
    <property type="component" value="Unassembled WGS sequence"/>
</dbReference>
<name>A0AA40D6J6_9PEZI</name>
<evidence type="ECO:0000259" key="5">
    <source>
        <dbReference type="Pfam" id="PF01212"/>
    </source>
</evidence>
<dbReference type="NCBIfam" id="NF009709">
    <property type="entry name" value="PRK13238.1"/>
    <property type="match status" value="1"/>
</dbReference>
<comment type="caution">
    <text evidence="6">The sequence shown here is derived from an EMBL/GenBank/DDBJ whole genome shotgun (WGS) entry which is preliminary data.</text>
</comment>
<dbReference type="Gene3D" id="3.40.640.10">
    <property type="entry name" value="Type I PLP-dependent aspartate aminotransferase-like (Major domain)"/>
    <property type="match status" value="1"/>
</dbReference>
<dbReference type="SFLD" id="SFLDS00036">
    <property type="entry name" value="Aromatic_Prenyltransferase"/>
    <property type="match status" value="1"/>
</dbReference>
<dbReference type="GO" id="GO:0006520">
    <property type="term" value="P:amino acid metabolic process"/>
    <property type="evidence" value="ECO:0007669"/>
    <property type="project" value="InterPro"/>
</dbReference>
<evidence type="ECO:0000313" key="7">
    <source>
        <dbReference type="Proteomes" id="UP001174997"/>
    </source>
</evidence>
<dbReference type="GO" id="GO:0016765">
    <property type="term" value="F:transferase activity, transferring alkyl or aryl (other than methyl) groups"/>
    <property type="evidence" value="ECO:0007669"/>
    <property type="project" value="InterPro"/>
</dbReference>
<dbReference type="Gene3D" id="3.90.1150.10">
    <property type="entry name" value="Aspartate Aminotransferase, domain 1"/>
    <property type="match status" value="1"/>
</dbReference>
<reference evidence="6" key="1">
    <citation type="submission" date="2023-06" db="EMBL/GenBank/DDBJ databases">
        <title>Genome-scale phylogeny and comparative genomics of the fungal order Sordariales.</title>
        <authorList>
            <consortium name="Lawrence Berkeley National Laboratory"/>
            <person name="Hensen N."/>
            <person name="Bonometti L."/>
            <person name="Westerberg I."/>
            <person name="Brannstrom I.O."/>
            <person name="Guillou S."/>
            <person name="Cros-Aarteil S."/>
            <person name="Calhoun S."/>
            <person name="Haridas S."/>
            <person name="Kuo A."/>
            <person name="Mondo S."/>
            <person name="Pangilinan J."/>
            <person name="Riley R."/>
            <person name="Labutti K."/>
            <person name="Andreopoulos B."/>
            <person name="Lipzen A."/>
            <person name="Chen C."/>
            <person name="Yanf M."/>
            <person name="Daum C."/>
            <person name="Ng V."/>
            <person name="Clum A."/>
            <person name="Steindorff A."/>
            <person name="Ohm R."/>
            <person name="Martin F."/>
            <person name="Silar P."/>
            <person name="Natvig D."/>
            <person name="Lalanne C."/>
            <person name="Gautier V."/>
            <person name="Ament-Velasquez S.L."/>
            <person name="Kruys A."/>
            <person name="Hutchinson M.I."/>
            <person name="Powell A.J."/>
            <person name="Barry K."/>
            <person name="Miller A.N."/>
            <person name="Grigoriev I.V."/>
            <person name="Debuchy R."/>
            <person name="Gladieux P."/>
            <person name="Thoren M.H."/>
            <person name="Johannesson H."/>
        </authorList>
    </citation>
    <scope>NUCLEOTIDE SEQUENCE</scope>
    <source>
        <strain evidence="6">CBS 307.81</strain>
    </source>
</reference>
<evidence type="ECO:0000256" key="2">
    <source>
        <dbReference type="ARBA" id="ARBA00009721"/>
    </source>
</evidence>
<dbReference type="GO" id="GO:0016829">
    <property type="term" value="F:lyase activity"/>
    <property type="evidence" value="ECO:0007669"/>
    <property type="project" value="InterPro"/>
</dbReference>
<keyword evidence="7" id="KW-1185">Reference proteome</keyword>
<evidence type="ECO:0000256" key="3">
    <source>
        <dbReference type="ARBA" id="ARBA00022679"/>
    </source>
</evidence>
<dbReference type="InterPro" id="IPR017795">
    <property type="entry name" value="ABBA_NscD-like"/>
</dbReference>
<dbReference type="InterPro" id="IPR015421">
    <property type="entry name" value="PyrdxlP-dep_Trfase_major"/>
</dbReference>
<dbReference type="CDD" id="cd13930">
    <property type="entry name" value="PT-Tnase"/>
    <property type="match status" value="1"/>
</dbReference>
<dbReference type="InterPro" id="IPR015424">
    <property type="entry name" value="PyrdxlP-dep_Trfase"/>
</dbReference>
<evidence type="ECO:0000256" key="4">
    <source>
        <dbReference type="ARBA" id="ARBA00022898"/>
    </source>
</evidence>
<evidence type="ECO:0000256" key="1">
    <source>
        <dbReference type="ARBA" id="ARBA00001933"/>
    </source>
</evidence>
<organism evidence="6 7">
    <name type="scientific">Cercophora samala</name>
    <dbReference type="NCBI Taxonomy" id="330535"/>
    <lineage>
        <taxon>Eukaryota</taxon>
        <taxon>Fungi</taxon>
        <taxon>Dikarya</taxon>
        <taxon>Ascomycota</taxon>
        <taxon>Pezizomycotina</taxon>
        <taxon>Sordariomycetes</taxon>
        <taxon>Sordariomycetidae</taxon>
        <taxon>Sordariales</taxon>
        <taxon>Lasiosphaeriaceae</taxon>
        <taxon>Cercophora</taxon>
    </lineage>
</organism>
<comment type="similarity">
    <text evidence="2">Belongs to the beta-eliminating lyase family.</text>
</comment>
<dbReference type="Pfam" id="PF01212">
    <property type="entry name" value="Beta_elim_lyase"/>
    <property type="match status" value="1"/>
</dbReference>
<keyword evidence="3" id="KW-0808">Transferase</keyword>
<dbReference type="SFLD" id="SFLDG01162">
    <property type="entry name" value="I"/>
    <property type="match status" value="1"/>
</dbReference>
<dbReference type="GO" id="GO:0009820">
    <property type="term" value="P:alkaloid metabolic process"/>
    <property type="evidence" value="ECO:0007669"/>
    <property type="project" value="InterPro"/>
</dbReference>
<dbReference type="Pfam" id="PF11991">
    <property type="entry name" value="Trp_DMAT"/>
    <property type="match status" value="1"/>
</dbReference>
<dbReference type="SUPFAM" id="SSF53383">
    <property type="entry name" value="PLP-dependent transferases"/>
    <property type="match status" value="1"/>
</dbReference>